<evidence type="ECO:0000256" key="1">
    <source>
        <dbReference type="SAM" id="MobiDB-lite"/>
    </source>
</evidence>
<protein>
    <submittedName>
        <fullName evidence="3">Uncharacterized protein</fullName>
    </submittedName>
</protein>
<evidence type="ECO:0000256" key="2">
    <source>
        <dbReference type="SAM" id="Phobius"/>
    </source>
</evidence>
<name>A0A7X6HYF1_9ACTN</name>
<feature type="transmembrane region" description="Helical" evidence="2">
    <location>
        <begin position="80"/>
        <end position="102"/>
    </location>
</feature>
<evidence type="ECO:0000313" key="4">
    <source>
        <dbReference type="Proteomes" id="UP000578686"/>
    </source>
</evidence>
<keyword evidence="4" id="KW-1185">Reference proteome</keyword>
<evidence type="ECO:0000313" key="3">
    <source>
        <dbReference type="EMBL" id="NJQ05518.1"/>
    </source>
</evidence>
<feature type="region of interest" description="Disordered" evidence="1">
    <location>
        <begin position="1"/>
        <end position="22"/>
    </location>
</feature>
<dbReference type="AlphaFoldDB" id="A0A7X6HYF1"/>
<sequence length="108" mass="10750">MAQAVQGRAGHGSPLSFFNTDGNPHPRENTLALVTAGLGLVALVTAFFPGLHLIASWAGLVGIATGATGQMISVTTAERFVTVVGLGAAATGFYLGMAHGGLFGGLLG</sequence>
<dbReference type="Proteomes" id="UP000578686">
    <property type="component" value="Unassembled WGS sequence"/>
</dbReference>
<organism evidence="3 4">
    <name type="scientific">Streptomyces lonarensis</name>
    <dbReference type="NCBI Taxonomy" id="700599"/>
    <lineage>
        <taxon>Bacteria</taxon>
        <taxon>Bacillati</taxon>
        <taxon>Actinomycetota</taxon>
        <taxon>Actinomycetes</taxon>
        <taxon>Kitasatosporales</taxon>
        <taxon>Streptomycetaceae</taxon>
        <taxon>Streptomyces</taxon>
    </lineage>
</organism>
<dbReference type="EMBL" id="JAAVJD010000039">
    <property type="protein sequence ID" value="NJQ05518.1"/>
    <property type="molecule type" value="Genomic_DNA"/>
</dbReference>
<proteinExistence type="predicted"/>
<comment type="caution">
    <text evidence="3">The sequence shown here is derived from an EMBL/GenBank/DDBJ whole genome shotgun (WGS) entry which is preliminary data.</text>
</comment>
<accession>A0A7X6HYF1</accession>
<keyword evidence="2" id="KW-1133">Transmembrane helix</keyword>
<gene>
    <name evidence="3" type="ORF">HCN56_07995</name>
</gene>
<keyword evidence="2" id="KW-0812">Transmembrane</keyword>
<keyword evidence="2" id="KW-0472">Membrane</keyword>
<dbReference type="RefSeq" id="WP_167968798.1">
    <property type="nucleotide sequence ID" value="NZ_BHZG01000212.1"/>
</dbReference>
<reference evidence="3 4" key="1">
    <citation type="submission" date="2020-03" db="EMBL/GenBank/DDBJ databases">
        <title>Draft genome of Streptomyces sp. ventii, isolated from the Axial Seamount in the Pacific Ocean, and resequencing of the two type strains Streptomyces lonarensis strain NCL 716 and Streptomyces bohaiensis strain 11A07.</title>
        <authorList>
            <person name="Loughran R.M."/>
            <person name="Pfannmuller K.M."/>
            <person name="Wasson B.J."/>
            <person name="Deadmond M.C."/>
            <person name="Paddock B.E."/>
            <person name="Koyack M.J."/>
            <person name="Gallegos D.A."/>
            <person name="Mitchell E.A."/>
            <person name="Ushijima B."/>
            <person name="Saw J.H."/>
            <person name="Mcphail K.L."/>
            <person name="Videau P."/>
        </authorList>
    </citation>
    <scope>NUCLEOTIDE SEQUENCE [LARGE SCALE GENOMIC DNA]</scope>
    <source>
        <strain evidence="3 4">NCL716</strain>
    </source>
</reference>
<feature type="transmembrane region" description="Helical" evidence="2">
    <location>
        <begin position="54"/>
        <end position="73"/>
    </location>
</feature>
<feature type="transmembrane region" description="Helical" evidence="2">
    <location>
        <begin position="30"/>
        <end position="48"/>
    </location>
</feature>